<evidence type="ECO:0000256" key="7">
    <source>
        <dbReference type="ARBA" id="ARBA00022741"/>
    </source>
</evidence>
<evidence type="ECO:0000256" key="12">
    <source>
        <dbReference type="ARBA" id="ARBA00048679"/>
    </source>
</evidence>
<dbReference type="KEGG" id="aqu:100639181"/>
<evidence type="ECO:0000256" key="10">
    <source>
        <dbReference type="ARBA" id="ARBA00022842"/>
    </source>
</evidence>
<keyword evidence="4" id="KW-0723">Serine/threonine-protein kinase</keyword>
<keyword evidence="17" id="KW-1185">Reference proteome</keyword>
<evidence type="ECO:0000259" key="15">
    <source>
        <dbReference type="PROSITE" id="PS50011"/>
    </source>
</evidence>
<reference evidence="16" key="2">
    <citation type="submission" date="2024-06" db="UniProtKB">
        <authorList>
            <consortium name="EnsemblMetazoa"/>
        </authorList>
    </citation>
    <scope>IDENTIFICATION</scope>
</reference>
<feature type="binding site" evidence="13">
    <location>
        <position position="33"/>
    </location>
    <ligand>
        <name>ATP</name>
        <dbReference type="ChEBI" id="CHEBI:30616"/>
    </ligand>
</feature>
<feature type="compositionally biased region" description="Basic and acidic residues" evidence="14">
    <location>
        <begin position="415"/>
        <end position="434"/>
    </location>
</feature>
<dbReference type="EC" id="2.7.11.1" evidence="3"/>
<evidence type="ECO:0000256" key="1">
    <source>
        <dbReference type="ARBA" id="ARBA00001946"/>
    </source>
</evidence>
<evidence type="ECO:0000256" key="5">
    <source>
        <dbReference type="ARBA" id="ARBA00022679"/>
    </source>
</evidence>
<dbReference type="PROSITE" id="PS00108">
    <property type="entry name" value="PROTEIN_KINASE_ST"/>
    <property type="match status" value="1"/>
</dbReference>
<comment type="catalytic activity">
    <reaction evidence="11">
        <text>L-threonyl-[protein] + ATP = O-phospho-L-threonyl-[protein] + ADP + H(+)</text>
        <dbReference type="Rhea" id="RHEA:46608"/>
        <dbReference type="Rhea" id="RHEA-COMP:11060"/>
        <dbReference type="Rhea" id="RHEA-COMP:11605"/>
        <dbReference type="ChEBI" id="CHEBI:15378"/>
        <dbReference type="ChEBI" id="CHEBI:30013"/>
        <dbReference type="ChEBI" id="CHEBI:30616"/>
        <dbReference type="ChEBI" id="CHEBI:61977"/>
        <dbReference type="ChEBI" id="CHEBI:456216"/>
        <dbReference type="EC" id="2.7.11.1"/>
    </reaction>
</comment>
<dbReference type="FunFam" id="1.10.510.10:FF:000172">
    <property type="entry name" value="serine/threonine-protein kinase Nek1 isoform X1"/>
    <property type="match status" value="1"/>
</dbReference>
<dbReference type="SUPFAM" id="SSF56112">
    <property type="entry name" value="Protein kinase-like (PK-like)"/>
    <property type="match status" value="1"/>
</dbReference>
<feature type="compositionally biased region" description="Basic and acidic residues" evidence="14">
    <location>
        <begin position="317"/>
        <end position="333"/>
    </location>
</feature>
<dbReference type="InterPro" id="IPR051131">
    <property type="entry name" value="NEK_Ser/Thr_kinase_NIMA"/>
</dbReference>
<keyword evidence="8" id="KW-0418">Kinase</keyword>
<feature type="compositionally biased region" description="Acidic residues" evidence="14">
    <location>
        <begin position="999"/>
        <end position="1012"/>
    </location>
</feature>
<dbReference type="PROSITE" id="PS50011">
    <property type="entry name" value="PROTEIN_KINASE_DOM"/>
    <property type="match status" value="1"/>
</dbReference>
<evidence type="ECO:0000256" key="14">
    <source>
        <dbReference type="SAM" id="MobiDB-lite"/>
    </source>
</evidence>
<keyword evidence="7 13" id="KW-0547">Nucleotide-binding</keyword>
<dbReference type="Gene3D" id="3.30.200.20">
    <property type="entry name" value="Phosphorylase Kinase, domain 1"/>
    <property type="match status" value="1"/>
</dbReference>
<feature type="domain" description="Protein kinase" evidence="15">
    <location>
        <begin position="4"/>
        <end position="258"/>
    </location>
</feature>
<dbReference type="PANTHER" id="PTHR44899:SF3">
    <property type="entry name" value="SERINE_THREONINE-PROTEIN KINASE NEK1"/>
    <property type="match status" value="1"/>
</dbReference>
<evidence type="ECO:0000256" key="4">
    <source>
        <dbReference type="ARBA" id="ARBA00022527"/>
    </source>
</evidence>
<evidence type="ECO:0000256" key="8">
    <source>
        <dbReference type="ARBA" id="ARBA00022777"/>
    </source>
</evidence>
<feature type="compositionally biased region" description="Acidic residues" evidence="14">
    <location>
        <begin position="795"/>
        <end position="805"/>
    </location>
</feature>
<dbReference type="RefSeq" id="XP_019862496.1">
    <property type="nucleotide sequence ID" value="XM_020006937.1"/>
</dbReference>
<keyword evidence="9 13" id="KW-0067">ATP-binding</keyword>
<dbReference type="GO" id="GO:0046872">
    <property type="term" value="F:metal ion binding"/>
    <property type="evidence" value="ECO:0007669"/>
    <property type="project" value="UniProtKB-KW"/>
</dbReference>
<feature type="compositionally biased region" description="Basic and acidic residues" evidence="14">
    <location>
        <begin position="388"/>
        <end position="398"/>
    </location>
</feature>
<feature type="compositionally biased region" description="Basic and acidic residues" evidence="14">
    <location>
        <begin position="356"/>
        <end position="381"/>
    </location>
</feature>
<evidence type="ECO:0000256" key="2">
    <source>
        <dbReference type="ARBA" id="ARBA00010886"/>
    </source>
</evidence>
<sequence length="1144" mass="128517">MDQYTRIRKIGEGSYGRALLVKGRQDGRQYVIKVINLSKMDRRGREEARREVKVLSQMKHPNIVSYKDSFEETGSLYIVMDYCDGGDLYKHINAQRGRLFPEDQILNWFVQLCLALKHVHDRKILHRDIKSQNVFLTKRGVVKLGDFGIARVLNSTVELARTCIGTPYYLSPEICENRPYNNKSDIWALGCVLYEMATLRHAFEAGNMRNLIVKIVRGSYPPLSSQYSRNLRSLVDSCLKNAPRDRPSINSILRLPFIQERIGKLLSETVSAEEFSHTVLHKKKTEPVPKPLPLKKEPPQIVEGVKIGLKAQGGVGGDKKVDERRVSAEERRRVVLKPKQRMSEGGKKPSPGLLAKKKELEEKARAQREEINQQRKSEAQMKLHQQLKKQELLRRQQDQQRAVINWQANISPHSSTDESSHQAKSETADEEPVKVDRQQIVSDFHQVRQEAAANKARAQAQLMGGANLGVGVAKQGGVVKPVENKPPNNAEQEYLARLEDIRRQNFQERKRVQERVSMYCHGNQAPPIPIPKVNPEARRKKIAALKAQAESESVKLREQVELKQKQRAALHSNVSPPRKQWVVPDMPPSLAEGDATSATVNEKTTSDVVFERPKPRPAWGVADTPLEIPAMPTQDISICPEETAILFENKSRPPKEDAGEIGKTRVISLESHHYSNEGERQRSPGEEEKGDDKTDGGSEDENKKETIAVWKESKDEAWINEVELAKPQPLTSRENIVCNDEGSIGKERSVVSLNVEEEGEGVRMKEPLFDKVLKDREEKSIKSLPQAEETIVSDIECEEEEELEEEQGKEKEREEDEVEDEESEEIFEPDGLSRSLKSGHYDTNYTILRTCSLPDLRLTTPTIKVELTTPTNQSQIPCTRSDVNIKEAAPAQKEDTDTVFDTPLSSSIDLDTPTSVADIATPNDTESGSSSLTDVEDNDRGYEEMIKTLRDLYNKGGTPSPKPVSHNTSTPNPGHISTTENEEGTEREEEEGACHCSLVEEDWESSDDEFTDGSDGVDRCGSSNKGEGQGRIFDKLEETRNRLEEKLGLDNLLEAYTVVKEFQDRECDEDTNVLSSDTVTAQDGFPLATLTSIIGEEHSHCFPSLIHLVISDSAYFELNAQSTNQKSSSETLLSMATGSLVLES</sequence>
<evidence type="ECO:0000313" key="16">
    <source>
        <dbReference type="EnsemblMetazoa" id="XP_019862496.1"/>
    </source>
</evidence>
<comment type="catalytic activity">
    <reaction evidence="12">
        <text>L-seryl-[protein] + ATP = O-phospho-L-seryl-[protein] + ADP + H(+)</text>
        <dbReference type="Rhea" id="RHEA:17989"/>
        <dbReference type="Rhea" id="RHEA-COMP:9863"/>
        <dbReference type="Rhea" id="RHEA-COMP:11604"/>
        <dbReference type="ChEBI" id="CHEBI:15378"/>
        <dbReference type="ChEBI" id="CHEBI:29999"/>
        <dbReference type="ChEBI" id="CHEBI:30616"/>
        <dbReference type="ChEBI" id="CHEBI:83421"/>
        <dbReference type="ChEBI" id="CHEBI:456216"/>
        <dbReference type="EC" id="2.7.11.1"/>
    </reaction>
</comment>
<feature type="region of interest" description="Disordered" evidence="14">
    <location>
        <begin position="312"/>
        <end position="434"/>
    </location>
</feature>
<protein>
    <recommendedName>
        <fullName evidence="3">non-specific serine/threonine protein kinase</fullName>
        <ecNumber evidence="3">2.7.11.1</ecNumber>
    </recommendedName>
</protein>
<dbReference type="EnsemblMetazoa" id="XM_020006937.1">
    <property type="protein sequence ID" value="XP_019862496.1"/>
    <property type="gene ID" value="LOC100639181"/>
</dbReference>
<keyword evidence="6" id="KW-0479">Metal-binding</keyword>
<dbReference type="PANTHER" id="PTHR44899">
    <property type="entry name" value="CAMK FAMILY PROTEIN KINASE"/>
    <property type="match status" value="1"/>
</dbReference>
<evidence type="ECO:0000256" key="9">
    <source>
        <dbReference type="ARBA" id="ARBA00022840"/>
    </source>
</evidence>
<feature type="compositionally biased region" description="Polar residues" evidence="14">
    <location>
        <begin position="903"/>
        <end position="915"/>
    </location>
</feature>
<evidence type="ECO:0000256" key="11">
    <source>
        <dbReference type="ARBA" id="ARBA00047899"/>
    </source>
</evidence>
<keyword evidence="5" id="KW-0808">Transferase</keyword>
<feature type="compositionally biased region" description="Polar residues" evidence="14">
    <location>
        <begin position="965"/>
        <end position="977"/>
    </location>
</feature>
<feature type="region of interest" description="Disordered" evidence="14">
    <location>
        <begin position="782"/>
        <end position="839"/>
    </location>
</feature>
<evidence type="ECO:0000256" key="3">
    <source>
        <dbReference type="ARBA" id="ARBA00012513"/>
    </source>
</evidence>
<dbReference type="GO" id="GO:0005524">
    <property type="term" value="F:ATP binding"/>
    <property type="evidence" value="ECO:0007669"/>
    <property type="project" value="UniProtKB-UniRule"/>
</dbReference>
<name>A0AAN0K008_AMPQE</name>
<comment type="cofactor">
    <cofactor evidence="1">
        <name>Mg(2+)</name>
        <dbReference type="ChEBI" id="CHEBI:18420"/>
    </cofactor>
</comment>
<feature type="compositionally biased region" description="Basic and acidic residues" evidence="14">
    <location>
        <begin position="649"/>
        <end position="663"/>
    </location>
</feature>
<dbReference type="Proteomes" id="UP000007879">
    <property type="component" value="Unassembled WGS sequence"/>
</dbReference>
<feature type="compositionally biased region" description="Polar residues" evidence="14">
    <location>
        <begin position="922"/>
        <end position="933"/>
    </location>
</feature>
<evidence type="ECO:0000256" key="13">
    <source>
        <dbReference type="PROSITE-ProRule" id="PRU10141"/>
    </source>
</evidence>
<dbReference type="AlphaFoldDB" id="A0AAN0K008"/>
<feature type="region of interest" description="Disordered" evidence="14">
    <location>
        <begin position="647"/>
        <end position="706"/>
    </location>
</feature>
<dbReference type="InterPro" id="IPR017441">
    <property type="entry name" value="Protein_kinase_ATP_BS"/>
</dbReference>
<dbReference type="InterPro" id="IPR011009">
    <property type="entry name" value="Kinase-like_dom_sf"/>
</dbReference>
<reference evidence="17" key="1">
    <citation type="journal article" date="2010" name="Nature">
        <title>The Amphimedon queenslandica genome and the evolution of animal complexity.</title>
        <authorList>
            <person name="Srivastava M."/>
            <person name="Simakov O."/>
            <person name="Chapman J."/>
            <person name="Fahey B."/>
            <person name="Gauthier M.E."/>
            <person name="Mitros T."/>
            <person name="Richards G.S."/>
            <person name="Conaco C."/>
            <person name="Dacre M."/>
            <person name="Hellsten U."/>
            <person name="Larroux C."/>
            <person name="Putnam N.H."/>
            <person name="Stanke M."/>
            <person name="Adamska M."/>
            <person name="Darling A."/>
            <person name="Degnan S.M."/>
            <person name="Oakley T.H."/>
            <person name="Plachetzki D.C."/>
            <person name="Zhai Y."/>
            <person name="Adamski M."/>
            <person name="Calcino A."/>
            <person name="Cummins S.F."/>
            <person name="Goodstein D.M."/>
            <person name="Harris C."/>
            <person name="Jackson D.J."/>
            <person name="Leys S.P."/>
            <person name="Shu S."/>
            <person name="Woodcroft B.J."/>
            <person name="Vervoort M."/>
            <person name="Kosik K.S."/>
            <person name="Manning G."/>
            <person name="Degnan B.M."/>
            <person name="Rokhsar D.S."/>
        </authorList>
    </citation>
    <scope>NUCLEOTIDE SEQUENCE [LARGE SCALE GENOMIC DNA]</scope>
</reference>
<feature type="compositionally biased region" description="Acidic residues" evidence="14">
    <location>
        <begin position="980"/>
        <end position="991"/>
    </location>
</feature>
<evidence type="ECO:0000313" key="17">
    <source>
        <dbReference type="Proteomes" id="UP000007879"/>
    </source>
</evidence>
<evidence type="ECO:0000256" key="6">
    <source>
        <dbReference type="ARBA" id="ARBA00022723"/>
    </source>
</evidence>
<feature type="compositionally biased region" description="Acidic residues" evidence="14">
    <location>
        <begin position="813"/>
        <end position="828"/>
    </location>
</feature>
<comment type="similarity">
    <text evidence="2">Belongs to the protein kinase superfamily. NEK Ser/Thr protein kinase family. NIMA subfamily.</text>
</comment>
<dbReference type="PROSITE" id="PS00107">
    <property type="entry name" value="PROTEIN_KINASE_ATP"/>
    <property type="match status" value="1"/>
</dbReference>
<feature type="region of interest" description="Disordered" evidence="14">
    <location>
        <begin position="889"/>
        <end position="939"/>
    </location>
</feature>
<dbReference type="Gene3D" id="1.10.510.10">
    <property type="entry name" value="Transferase(Phosphotransferase) domain 1"/>
    <property type="match status" value="1"/>
</dbReference>
<dbReference type="SMART" id="SM00220">
    <property type="entry name" value="S_TKc"/>
    <property type="match status" value="1"/>
</dbReference>
<keyword evidence="10" id="KW-0460">Magnesium</keyword>
<accession>A0AAN0K008</accession>
<dbReference type="InterPro" id="IPR008271">
    <property type="entry name" value="Ser/Thr_kinase_AS"/>
</dbReference>
<feature type="region of interest" description="Disordered" evidence="14">
    <location>
        <begin position="952"/>
        <end position="1031"/>
    </location>
</feature>
<dbReference type="GO" id="GO:0004674">
    <property type="term" value="F:protein serine/threonine kinase activity"/>
    <property type="evidence" value="ECO:0007669"/>
    <property type="project" value="UniProtKB-KW"/>
</dbReference>
<dbReference type="InterPro" id="IPR000719">
    <property type="entry name" value="Prot_kinase_dom"/>
</dbReference>
<dbReference type="GeneID" id="100639181"/>
<dbReference type="Pfam" id="PF00069">
    <property type="entry name" value="Pkinase"/>
    <property type="match status" value="1"/>
</dbReference>
<feature type="compositionally biased region" description="Basic and acidic residues" evidence="14">
    <location>
        <begin position="670"/>
        <end position="706"/>
    </location>
</feature>
<proteinExistence type="inferred from homology"/>
<dbReference type="FunFam" id="3.30.200.20:FF:000097">
    <property type="entry name" value="Probable serine/threonine-protein kinase nek1"/>
    <property type="match status" value="1"/>
</dbReference>
<organism evidence="16 17">
    <name type="scientific">Amphimedon queenslandica</name>
    <name type="common">Sponge</name>
    <dbReference type="NCBI Taxonomy" id="400682"/>
    <lineage>
        <taxon>Eukaryota</taxon>
        <taxon>Metazoa</taxon>
        <taxon>Porifera</taxon>
        <taxon>Demospongiae</taxon>
        <taxon>Heteroscleromorpha</taxon>
        <taxon>Haplosclerida</taxon>
        <taxon>Niphatidae</taxon>
        <taxon>Amphimedon</taxon>
    </lineage>
</organism>